<dbReference type="CDD" id="cd00130">
    <property type="entry name" value="PAS"/>
    <property type="match status" value="1"/>
</dbReference>
<dbReference type="InterPro" id="IPR000014">
    <property type="entry name" value="PAS"/>
</dbReference>
<dbReference type="SUPFAM" id="SSF55785">
    <property type="entry name" value="PYP-like sensor domain (PAS domain)"/>
    <property type="match status" value="1"/>
</dbReference>
<organism evidence="3 4">
    <name type="scientific">Marinobacter orientalis</name>
    <dbReference type="NCBI Taxonomy" id="1928859"/>
    <lineage>
        <taxon>Bacteria</taxon>
        <taxon>Pseudomonadati</taxon>
        <taxon>Pseudomonadota</taxon>
        <taxon>Gammaproteobacteria</taxon>
        <taxon>Pseudomonadales</taxon>
        <taxon>Marinobacteraceae</taxon>
        <taxon>Marinobacter</taxon>
    </lineage>
</organism>
<dbReference type="Gene3D" id="3.30.450.20">
    <property type="entry name" value="PAS domain"/>
    <property type="match status" value="1"/>
</dbReference>
<dbReference type="NCBIfam" id="TIGR00229">
    <property type="entry name" value="sensory_box"/>
    <property type="match status" value="1"/>
</dbReference>
<feature type="domain" description="PAS" evidence="2">
    <location>
        <begin position="41"/>
        <end position="71"/>
    </location>
</feature>
<dbReference type="PROSITE" id="PS50112">
    <property type="entry name" value="PAS"/>
    <property type="match status" value="1"/>
</dbReference>
<sequence>MAFLNKRKQELQAALENLEAAENRVMELQADFQAIERSVALLVLTRDGLVDQASDVFLDMLGYQRDQLIGQHHRVFCDSDYARSEDYIAFWRELVTGHVKEGRFININAEGQKVCLEARYLPVLSDKGIVKRIIVLVTDAVAQ</sequence>
<keyword evidence="4" id="KW-1185">Reference proteome</keyword>
<name>A0A7Y0RC65_9GAMM</name>
<reference evidence="3 4" key="1">
    <citation type="submission" date="2020-04" db="EMBL/GenBank/DDBJ databases">
        <title>Marinobacter oceani sp. nov., isolated from marine solar saltern.</title>
        <authorList>
            <person name="Chen X.-Y."/>
        </authorList>
    </citation>
    <scope>NUCLEOTIDE SEQUENCE [LARGE SCALE GENOMIC DNA]</scope>
    <source>
        <strain evidence="3 4">W62</strain>
    </source>
</reference>
<dbReference type="Pfam" id="PF13426">
    <property type="entry name" value="PAS_9"/>
    <property type="match status" value="1"/>
</dbReference>
<dbReference type="Proteomes" id="UP000567186">
    <property type="component" value="Unassembled WGS sequence"/>
</dbReference>
<evidence type="ECO:0000313" key="4">
    <source>
        <dbReference type="Proteomes" id="UP000567186"/>
    </source>
</evidence>
<evidence type="ECO:0000259" key="2">
    <source>
        <dbReference type="PROSITE" id="PS50112"/>
    </source>
</evidence>
<protein>
    <submittedName>
        <fullName evidence="3">PAS domain-containing protein</fullName>
    </submittedName>
</protein>
<dbReference type="AlphaFoldDB" id="A0A7Y0RC65"/>
<comment type="caution">
    <text evidence="3">The sequence shown here is derived from an EMBL/GenBank/DDBJ whole genome shotgun (WGS) entry which is preliminary data.</text>
</comment>
<evidence type="ECO:0000256" key="1">
    <source>
        <dbReference type="SAM" id="Coils"/>
    </source>
</evidence>
<dbReference type="InterPro" id="IPR035965">
    <property type="entry name" value="PAS-like_dom_sf"/>
</dbReference>
<dbReference type="RefSeq" id="WP_135955937.1">
    <property type="nucleotide sequence ID" value="NZ_JABCKY010000001.1"/>
</dbReference>
<accession>A0A7Y0RC65</accession>
<feature type="coiled-coil region" evidence="1">
    <location>
        <begin position="1"/>
        <end position="38"/>
    </location>
</feature>
<dbReference type="EMBL" id="JABCKY010000001">
    <property type="protein sequence ID" value="NMT63523.1"/>
    <property type="molecule type" value="Genomic_DNA"/>
</dbReference>
<dbReference type="OrthoDB" id="9765776at2"/>
<keyword evidence="1" id="KW-0175">Coiled coil</keyword>
<gene>
    <name evidence="3" type="ORF">HIU99_07910</name>
</gene>
<evidence type="ECO:0000313" key="3">
    <source>
        <dbReference type="EMBL" id="NMT63523.1"/>
    </source>
</evidence>
<proteinExistence type="predicted"/>